<reference evidence="15 16" key="1">
    <citation type="submission" date="2022-10" db="EMBL/GenBank/DDBJ databases">
        <title>Xanthomonas sp. H13-6.</title>
        <authorList>
            <person name="Liu X."/>
            <person name="Deng Z."/>
            <person name="Jiang Y."/>
            <person name="Yu T."/>
            <person name="Ai J."/>
        </authorList>
    </citation>
    <scope>NUCLEOTIDE SEQUENCE [LARGE SCALE GENOMIC DNA]</scope>
    <source>
        <strain evidence="15 16">H13-6</strain>
    </source>
</reference>
<gene>
    <name evidence="12 15" type="primary">dusB</name>
    <name evidence="15" type="ORF">OK345_02580</name>
</gene>
<comment type="caution">
    <text evidence="15">The sequence shown here is derived from an EMBL/GenBank/DDBJ whole genome shotgun (WGS) entry which is preliminary data.</text>
</comment>
<evidence type="ECO:0000256" key="8">
    <source>
        <dbReference type="ARBA" id="ARBA00022884"/>
    </source>
</evidence>
<evidence type="ECO:0000256" key="3">
    <source>
        <dbReference type="ARBA" id="ARBA00022555"/>
    </source>
</evidence>
<evidence type="ECO:0000256" key="1">
    <source>
        <dbReference type="ARBA" id="ARBA00001917"/>
    </source>
</evidence>
<dbReference type="InterPro" id="IPR004652">
    <property type="entry name" value="DusB-like"/>
</dbReference>
<evidence type="ECO:0000256" key="7">
    <source>
        <dbReference type="ARBA" id="ARBA00022857"/>
    </source>
</evidence>
<keyword evidence="6 12" id="KW-0819">tRNA processing</keyword>
<keyword evidence="8 12" id="KW-0694">RNA-binding</keyword>
<proteinExistence type="inferred from homology"/>
<dbReference type="CDD" id="cd02801">
    <property type="entry name" value="DUS_like_FMN"/>
    <property type="match status" value="1"/>
</dbReference>
<dbReference type="RefSeq" id="WP_265126346.1">
    <property type="nucleotide sequence ID" value="NZ_JAPCHY010000002.1"/>
</dbReference>
<dbReference type="Pfam" id="PF01207">
    <property type="entry name" value="Dus"/>
    <property type="match status" value="1"/>
</dbReference>
<dbReference type="InterPro" id="IPR013785">
    <property type="entry name" value="Aldolase_TIM"/>
</dbReference>
<evidence type="ECO:0000256" key="11">
    <source>
        <dbReference type="ARBA" id="ARBA00048802"/>
    </source>
</evidence>
<comment type="catalytic activity">
    <reaction evidence="10 12">
        <text>a 5,6-dihydrouridine in tRNA + NADP(+) = a uridine in tRNA + NADPH + H(+)</text>
        <dbReference type="Rhea" id="RHEA:23624"/>
        <dbReference type="Rhea" id="RHEA-COMP:13339"/>
        <dbReference type="Rhea" id="RHEA-COMP:13887"/>
        <dbReference type="ChEBI" id="CHEBI:15378"/>
        <dbReference type="ChEBI" id="CHEBI:57783"/>
        <dbReference type="ChEBI" id="CHEBI:58349"/>
        <dbReference type="ChEBI" id="CHEBI:65315"/>
        <dbReference type="ChEBI" id="CHEBI:74443"/>
    </reaction>
</comment>
<evidence type="ECO:0000313" key="15">
    <source>
        <dbReference type="EMBL" id="MCW4471390.1"/>
    </source>
</evidence>
<sequence length="329" mass="35599">MQIGPYSIAPNVVLAPMAGVTDKPFRLLCKRLGAGLAASEMTISDPRFWNTRKSIHRMDHAGEPAPVSVQIAGTEPRQLAEAARYNVDHGAQIIDINMGCPAKKVCNAWAGSALMRDETLVARILEAVVGAVDVPVTLKIRTGWCAEVRNAPAIARIAQDNGIQALAVHGRTRDQHYTGTAEYDTIAAIKAMLDIPVIANGDIDSPRKAAQVLAHTGADAVMVGRAAQGRPWIFREIAHYLATGQELPPPSLTEVRDILLGHLEALHAFYGEPQGVRIARKHLGWYARDRPENAAFRAVVNRADDADSQIRLTTDYFDGLIAGDRAEAA</sequence>
<feature type="binding site" evidence="12">
    <location>
        <position position="70"/>
    </location>
    <ligand>
        <name>FMN</name>
        <dbReference type="ChEBI" id="CHEBI:58210"/>
    </ligand>
</feature>
<feature type="binding site" evidence="12">
    <location>
        <begin position="224"/>
        <end position="225"/>
    </location>
    <ligand>
        <name>FMN</name>
        <dbReference type="ChEBI" id="CHEBI:58210"/>
    </ligand>
</feature>
<feature type="binding site" evidence="12">
    <location>
        <begin position="16"/>
        <end position="18"/>
    </location>
    <ligand>
        <name>FMN</name>
        <dbReference type="ChEBI" id="CHEBI:58210"/>
    </ligand>
</feature>
<evidence type="ECO:0000256" key="2">
    <source>
        <dbReference type="ARBA" id="ARBA00002790"/>
    </source>
</evidence>
<keyword evidence="5 12" id="KW-0288">FMN</keyword>
<dbReference type="Proteomes" id="UP001209922">
    <property type="component" value="Unassembled WGS sequence"/>
</dbReference>
<organism evidence="15 16">
    <name type="scientific">Xanthomonas chitinilytica</name>
    <dbReference type="NCBI Taxonomy" id="2989819"/>
    <lineage>
        <taxon>Bacteria</taxon>
        <taxon>Pseudomonadati</taxon>
        <taxon>Pseudomonadota</taxon>
        <taxon>Gammaproteobacteria</taxon>
        <taxon>Lysobacterales</taxon>
        <taxon>Lysobacteraceae</taxon>
        <taxon>Xanthomonas</taxon>
    </lineage>
</organism>
<feature type="domain" description="DUS-like FMN-binding" evidence="14">
    <location>
        <begin position="14"/>
        <end position="309"/>
    </location>
</feature>
<keyword evidence="4 12" id="KW-0285">Flavoprotein</keyword>
<dbReference type="InterPro" id="IPR035587">
    <property type="entry name" value="DUS-like_FMN-bd"/>
</dbReference>
<dbReference type="NCBIfam" id="TIGR00737">
    <property type="entry name" value="nifR3_yhdG"/>
    <property type="match status" value="1"/>
</dbReference>
<comment type="cofactor">
    <cofactor evidence="1 12 13">
        <name>FMN</name>
        <dbReference type="ChEBI" id="CHEBI:58210"/>
    </cofactor>
</comment>
<feature type="binding site" evidence="12">
    <location>
        <begin position="200"/>
        <end position="202"/>
    </location>
    <ligand>
        <name>FMN</name>
        <dbReference type="ChEBI" id="CHEBI:58210"/>
    </ligand>
</feature>
<accession>A0ABT3JSB1</accession>
<evidence type="ECO:0000313" key="16">
    <source>
        <dbReference type="Proteomes" id="UP001209922"/>
    </source>
</evidence>
<dbReference type="PIRSF" id="PIRSF006621">
    <property type="entry name" value="Dus"/>
    <property type="match status" value="1"/>
</dbReference>
<dbReference type="EC" id="1.3.1.-" evidence="12"/>
<dbReference type="InterPro" id="IPR001269">
    <property type="entry name" value="DUS_fam"/>
</dbReference>
<dbReference type="Gene3D" id="3.20.20.70">
    <property type="entry name" value="Aldolase class I"/>
    <property type="match status" value="1"/>
</dbReference>
<feature type="binding site" evidence="12">
    <location>
        <position position="139"/>
    </location>
    <ligand>
        <name>FMN</name>
        <dbReference type="ChEBI" id="CHEBI:58210"/>
    </ligand>
</feature>
<comment type="similarity">
    <text evidence="12">Belongs to the Dus family. DusB subfamily.</text>
</comment>
<evidence type="ECO:0000256" key="9">
    <source>
        <dbReference type="ARBA" id="ARBA00023002"/>
    </source>
</evidence>
<dbReference type="GO" id="GO:0016491">
    <property type="term" value="F:oxidoreductase activity"/>
    <property type="evidence" value="ECO:0007669"/>
    <property type="project" value="UniProtKB-KW"/>
</dbReference>
<evidence type="ECO:0000259" key="14">
    <source>
        <dbReference type="Pfam" id="PF01207"/>
    </source>
</evidence>
<evidence type="ECO:0000256" key="13">
    <source>
        <dbReference type="PIRNR" id="PIRNR006621"/>
    </source>
</evidence>
<dbReference type="PANTHER" id="PTHR45846:SF1">
    <property type="entry name" value="TRNA-DIHYDROURIDINE(47) SYNTHASE [NAD(P)(+)]-LIKE"/>
    <property type="match status" value="1"/>
</dbReference>
<evidence type="ECO:0000256" key="10">
    <source>
        <dbReference type="ARBA" id="ARBA00048205"/>
    </source>
</evidence>
<evidence type="ECO:0000256" key="6">
    <source>
        <dbReference type="ARBA" id="ARBA00022694"/>
    </source>
</evidence>
<evidence type="ECO:0000256" key="12">
    <source>
        <dbReference type="HAMAP-Rule" id="MF_02042"/>
    </source>
</evidence>
<dbReference type="SUPFAM" id="SSF51395">
    <property type="entry name" value="FMN-linked oxidoreductases"/>
    <property type="match status" value="1"/>
</dbReference>
<keyword evidence="9 12" id="KW-0560">Oxidoreductase</keyword>
<keyword evidence="3 12" id="KW-0820">tRNA-binding</keyword>
<name>A0ABT3JSB1_9XANT</name>
<keyword evidence="7 12" id="KW-0521">NADP</keyword>
<feature type="active site" description="Proton donor" evidence="12">
    <location>
        <position position="100"/>
    </location>
</feature>
<dbReference type="InterPro" id="IPR018517">
    <property type="entry name" value="tRNA_hU_synthase_CS"/>
</dbReference>
<dbReference type="PANTHER" id="PTHR45846">
    <property type="entry name" value="TRNA-DIHYDROURIDINE(47) SYNTHASE [NAD(P)(+)]-LIKE"/>
    <property type="match status" value="1"/>
</dbReference>
<evidence type="ECO:0000256" key="5">
    <source>
        <dbReference type="ARBA" id="ARBA00022643"/>
    </source>
</evidence>
<dbReference type="InterPro" id="IPR024036">
    <property type="entry name" value="tRNA-dHydroUridine_Synthase_C"/>
</dbReference>
<comment type="similarity">
    <text evidence="13">Belongs to the dus family.</text>
</comment>
<comment type="function">
    <text evidence="2 12 13">Catalyzes the synthesis of 5,6-dihydrouridine (D), a modified base found in the D-loop of most tRNAs, via the reduction of the C5-C6 double bond in target uridines.</text>
</comment>
<dbReference type="InterPro" id="IPR032887">
    <property type="entry name" value="DusB"/>
</dbReference>
<dbReference type="Gene3D" id="1.10.1200.80">
    <property type="entry name" value="Putative flavin oxidoreducatase, domain 2"/>
    <property type="match status" value="1"/>
</dbReference>
<evidence type="ECO:0000256" key="4">
    <source>
        <dbReference type="ARBA" id="ARBA00022630"/>
    </source>
</evidence>
<dbReference type="HAMAP" id="MF_02042">
    <property type="entry name" value="DusB_subfam"/>
    <property type="match status" value="1"/>
</dbReference>
<comment type="catalytic activity">
    <reaction evidence="11 12">
        <text>a 5,6-dihydrouridine in tRNA + NAD(+) = a uridine in tRNA + NADH + H(+)</text>
        <dbReference type="Rhea" id="RHEA:54452"/>
        <dbReference type="Rhea" id="RHEA-COMP:13339"/>
        <dbReference type="Rhea" id="RHEA-COMP:13887"/>
        <dbReference type="ChEBI" id="CHEBI:15378"/>
        <dbReference type="ChEBI" id="CHEBI:57540"/>
        <dbReference type="ChEBI" id="CHEBI:57945"/>
        <dbReference type="ChEBI" id="CHEBI:65315"/>
        <dbReference type="ChEBI" id="CHEBI:74443"/>
    </reaction>
</comment>
<keyword evidence="16" id="KW-1185">Reference proteome</keyword>
<dbReference type="PROSITE" id="PS01136">
    <property type="entry name" value="UPF0034"/>
    <property type="match status" value="1"/>
</dbReference>
<protein>
    <recommendedName>
        <fullName evidence="12">tRNA-dihydrouridine synthase B</fullName>
        <ecNumber evidence="12">1.3.1.-</ecNumber>
    </recommendedName>
</protein>
<dbReference type="EMBL" id="JAPCHY010000002">
    <property type="protein sequence ID" value="MCW4471390.1"/>
    <property type="molecule type" value="Genomic_DNA"/>
</dbReference>